<dbReference type="AlphaFoldDB" id="A0A5J4W526"/>
<name>A0A5J4W526_9EUKA</name>
<gene>
    <name evidence="4" type="ORF">EZS28_014455</name>
</gene>
<dbReference type="GO" id="GO:0008236">
    <property type="term" value="F:serine-type peptidase activity"/>
    <property type="evidence" value="ECO:0007669"/>
    <property type="project" value="InterPro"/>
</dbReference>
<protein>
    <recommendedName>
        <fullName evidence="3">Tail specific protease domain-containing protein</fullName>
    </recommendedName>
</protein>
<dbReference type="PANTHER" id="PTHR37049:SF4">
    <property type="entry name" value="RHODANESE DOMAIN-CONTAINING PROTEIN"/>
    <property type="match status" value="1"/>
</dbReference>
<reference evidence="4 5" key="1">
    <citation type="submission" date="2019-03" db="EMBL/GenBank/DDBJ databases">
        <title>Single cell metagenomics reveals metabolic interactions within the superorganism composed of flagellate Streblomastix strix and complex community of Bacteroidetes bacteria on its surface.</title>
        <authorList>
            <person name="Treitli S.C."/>
            <person name="Kolisko M."/>
            <person name="Husnik F."/>
            <person name="Keeling P."/>
            <person name="Hampl V."/>
        </authorList>
    </citation>
    <scope>NUCLEOTIDE SEQUENCE [LARGE SCALE GENOMIC DNA]</scope>
    <source>
        <strain evidence="4">ST1C</strain>
    </source>
</reference>
<dbReference type="InterPro" id="IPR005151">
    <property type="entry name" value="Tail-specific_protease"/>
</dbReference>
<dbReference type="Pfam" id="PF03572">
    <property type="entry name" value="Peptidase_S41"/>
    <property type="match status" value="1"/>
</dbReference>
<dbReference type="Proteomes" id="UP000324800">
    <property type="component" value="Unassembled WGS sequence"/>
</dbReference>
<evidence type="ECO:0000313" key="4">
    <source>
        <dbReference type="EMBL" id="KAA6390017.1"/>
    </source>
</evidence>
<proteinExistence type="predicted"/>
<feature type="region of interest" description="Disordered" evidence="1">
    <location>
        <begin position="814"/>
        <end position="833"/>
    </location>
</feature>
<accession>A0A5J4W526</accession>
<evidence type="ECO:0000259" key="3">
    <source>
        <dbReference type="Pfam" id="PF03572"/>
    </source>
</evidence>
<dbReference type="EMBL" id="SNRW01003377">
    <property type="protein sequence ID" value="KAA6390017.1"/>
    <property type="molecule type" value="Genomic_DNA"/>
</dbReference>
<dbReference type="OrthoDB" id="27214at2759"/>
<evidence type="ECO:0000313" key="5">
    <source>
        <dbReference type="Proteomes" id="UP000324800"/>
    </source>
</evidence>
<evidence type="ECO:0000256" key="1">
    <source>
        <dbReference type="SAM" id="MobiDB-lite"/>
    </source>
</evidence>
<dbReference type="GO" id="GO:0006508">
    <property type="term" value="P:proteolysis"/>
    <property type="evidence" value="ECO:0007669"/>
    <property type="project" value="InterPro"/>
</dbReference>
<feature type="compositionally biased region" description="Basic and acidic residues" evidence="1">
    <location>
        <begin position="814"/>
        <end position="827"/>
    </location>
</feature>
<keyword evidence="2" id="KW-0472">Membrane</keyword>
<keyword evidence="2" id="KW-1133">Transmembrane helix</keyword>
<feature type="domain" description="Tail specific protease" evidence="3">
    <location>
        <begin position="365"/>
        <end position="578"/>
    </location>
</feature>
<dbReference type="InterPro" id="IPR052766">
    <property type="entry name" value="S41A_metabolite_peptidase"/>
</dbReference>
<feature type="transmembrane region" description="Helical" evidence="2">
    <location>
        <begin position="851"/>
        <end position="878"/>
    </location>
</feature>
<dbReference type="SUPFAM" id="SSF52096">
    <property type="entry name" value="ClpP/crotonase"/>
    <property type="match status" value="1"/>
</dbReference>
<dbReference type="InterPro" id="IPR029045">
    <property type="entry name" value="ClpP/crotonase-like_dom_sf"/>
</dbReference>
<comment type="caution">
    <text evidence="4">The sequence shown here is derived from an EMBL/GenBank/DDBJ whole genome shotgun (WGS) entry which is preliminary data.</text>
</comment>
<evidence type="ECO:0000256" key="2">
    <source>
        <dbReference type="SAM" id="Phobius"/>
    </source>
</evidence>
<dbReference type="PANTHER" id="PTHR37049">
    <property type="entry name" value="PEPTIDASE S41 FAMILY PROTEIN"/>
    <property type="match status" value="1"/>
</dbReference>
<sequence length="893" mass="103049">MKLQIITDQEKEVTIQQLKKYFGTYPFRDIILDPPSPPRGYGANPINFFKRLDDIASWSHTNTFDFYQNITQLVNELHCAHTVFEAPCFSHFKVKFPFQFNFEIDSEGKHKVSAKYQDLDSPYDDFFSDDLYYGEITHMNLLGNDIRDSDGNLNEGSYPIEEAISIWADDNEQFSRNPYAREEVARVRSFYDRPLSRYLMPKNTNVTIEYLDWEEPTQTSVEYAVALDQNIDILDNVCQIDLQYRGSSSKQDNKVINKTIKKKELNKAPIDKKQQAKRLSEIMKKAEYEMYERMRDQMDPHWRETAQKINQMVQKHAKEIKDSKMKGNETSLEYKSNSQRNINDIIVIQSTKDASVIGFFIQSLKLGIIRISTFAPEDLAQFQYAIFSIVHQFADESSVYKANKIFIDLRYNGGGYTSLVPILFRFLFPQADEPYWPPRDFIKSDLNEIVNIITENIVKNNIDQAELNVDEQTGDVIYDYYNQVGQQRTTSTNDDGSGNPASITVDMTRRGAFYVGHMDLLRNYSKGWNMNRKVIWEPKDIFLLVNGHCASSCAIFTKNVHQKNVGRIVGLGNFGGIHTGIRYNAGTAGGSSVRDAEYFQQLLQEYRQDETQFEGLGLDPEKFPGPFFRLSTKLRYVEAEFYGISEETKNELNEFYIYDADINVDIPEQYEGNVIKFEIEYQDFYKAVISSIENKLKEGSKSLKNRNNKNTGKEDIKLNDEVIDFSKYCLSGEKDFISSNAQKDCAQFNKDDIHAVYGYKCSVTDSKEREADGSKKVGVFIEGVDGCVFSHCQAGYHLVNEICEQEKLFFREAEDEVRPPENEPQDPKEEEIPDEILEDDKVDDKKKINGWMVAGIILIVLLVIVIALSVILAVYIIYQRKKQQKIAPNTEMR</sequence>
<dbReference type="Gene3D" id="3.90.226.10">
    <property type="entry name" value="2-enoyl-CoA Hydratase, Chain A, domain 1"/>
    <property type="match status" value="1"/>
</dbReference>
<organism evidence="4 5">
    <name type="scientific">Streblomastix strix</name>
    <dbReference type="NCBI Taxonomy" id="222440"/>
    <lineage>
        <taxon>Eukaryota</taxon>
        <taxon>Metamonada</taxon>
        <taxon>Preaxostyla</taxon>
        <taxon>Oxymonadida</taxon>
        <taxon>Streblomastigidae</taxon>
        <taxon>Streblomastix</taxon>
    </lineage>
</organism>
<keyword evidence="2" id="KW-0812">Transmembrane</keyword>